<feature type="transmembrane region" description="Helical" evidence="6">
    <location>
        <begin position="52"/>
        <end position="77"/>
    </location>
</feature>
<dbReference type="EMBL" id="SZZH01000003">
    <property type="protein sequence ID" value="TKV58636.1"/>
    <property type="molecule type" value="Genomic_DNA"/>
</dbReference>
<feature type="transmembrane region" description="Helical" evidence="6">
    <location>
        <begin position="89"/>
        <end position="115"/>
    </location>
</feature>
<organism evidence="9 10">
    <name type="scientific">Nakamurella flava</name>
    <dbReference type="NCBI Taxonomy" id="2576308"/>
    <lineage>
        <taxon>Bacteria</taxon>
        <taxon>Bacillati</taxon>
        <taxon>Actinomycetota</taxon>
        <taxon>Actinomycetes</taxon>
        <taxon>Nakamurellales</taxon>
        <taxon>Nakamurellaceae</taxon>
        <taxon>Nakamurella</taxon>
    </lineage>
</organism>
<evidence type="ECO:0000313" key="9">
    <source>
        <dbReference type="EMBL" id="TKV58636.1"/>
    </source>
</evidence>
<dbReference type="Gene3D" id="3.90.1280.20">
    <property type="match status" value="1"/>
</dbReference>
<feature type="domain" description="CBS" evidence="7">
    <location>
        <begin position="286"/>
        <end position="345"/>
    </location>
</feature>
<dbReference type="InterPro" id="IPR000644">
    <property type="entry name" value="CBS_dom"/>
</dbReference>
<dbReference type="PROSITE" id="PS51371">
    <property type="entry name" value="CBS"/>
    <property type="match status" value="1"/>
</dbReference>
<evidence type="ECO:0000313" key="10">
    <source>
        <dbReference type="Proteomes" id="UP000306985"/>
    </source>
</evidence>
<dbReference type="AlphaFoldDB" id="A0A4U6QF50"/>
<keyword evidence="3" id="KW-0129">CBS domain</keyword>
<dbReference type="PROSITE" id="PS51846">
    <property type="entry name" value="CNNM"/>
    <property type="match status" value="1"/>
</dbReference>
<feature type="region of interest" description="Disordered" evidence="5">
    <location>
        <begin position="338"/>
        <end position="361"/>
    </location>
</feature>
<evidence type="ECO:0000256" key="5">
    <source>
        <dbReference type="SAM" id="MobiDB-lite"/>
    </source>
</evidence>
<feature type="transmembrane region" description="Helical" evidence="6">
    <location>
        <begin position="6"/>
        <end position="31"/>
    </location>
</feature>
<dbReference type="InterPro" id="IPR051676">
    <property type="entry name" value="UPF0053_domain"/>
</dbReference>
<evidence type="ECO:0000256" key="1">
    <source>
        <dbReference type="ARBA" id="ARBA00004651"/>
    </source>
</evidence>
<keyword evidence="4 6" id="KW-0472">Membrane</keyword>
<evidence type="ECO:0000256" key="4">
    <source>
        <dbReference type="PROSITE-ProRule" id="PRU01193"/>
    </source>
</evidence>
<evidence type="ECO:0000259" key="7">
    <source>
        <dbReference type="PROSITE" id="PS51371"/>
    </source>
</evidence>
<keyword evidence="4 6" id="KW-0812">Transmembrane</keyword>
<dbReference type="GO" id="GO:0005886">
    <property type="term" value="C:plasma membrane"/>
    <property type="evidence" value="ECO:0007669"/>
    <property type="project" value="UniProtKB-SubCell"/>
</dbReference>
<comment type="subcellular location">
    <subcellularLocation>
        <location evidence="1">Cell membrane</location>
        <topology evidence="1">Multi-pass membrane protein</topology>
    </subcellularLocation>
</comment>
<evidence type="ECO:0000259" key="8">
    <source>
        <dbReference type="PROSITE" id="PS51846"/>
    </source>
</evidence>
<accession>A0A4U6QF50</accession>
<dbReference type="Pfam" id="PF01595">
    <property type="entry name" value="CNNM"/>
    <property type="match status" value="1"/>
</dbReference>
<comment type="caution">
    <text evidence="9">The sequence shown here is derived from an EMBL/GenBank/DDBJ whole genome shotgun (WGS) entry which is preliminary data.</text>
</comment>
<dbReference type="SMART" id="SM00116">
    <property type="entry name" value="CBS"/>
    <property type="match status" value="1"/>
</dbReference>
<dbReference type="PANTHER" id="PTHR43099:SF5">
    <property type="entry name" value="HLYC_CORC FAMILY TRANSPORTER"/>
    <property type="match status" value="1"/>
</dbReference>
<reference evidence="9 10" key="1">
    <citation type="submission" date="2019-05" db="EMBL/GenBank/DDBJ databases">
        <title>Nakamurella sp. N5BH11, whole genome shotgun sequence.</title>
        <authorList>
            <person name="Tuo L."/>
        </authorList>
    </citation>
    <scope>NUCLEOTIDE SEQUENCE [LARGE SCALE GENOMIC DNA]</scope>
    <source>
        <strain evidence="9 10">N5BH11</strain>
    </source>
</reference>
<evidence type="ECO:0000256" key="3">
    <source>
        <dbReference type="PROSITE-ProRule" id="PRU00703"/>
    </source>
</evidence>
<keyword evidence="2" id="KW-1003">Cell membrane</keyword>
<sequence length="361" mass="38088">MSNPLVLTAVTALIIALSAFFVAIEFALLAAKRHRLEDAAATSRSARAALRSSAELTVVLAGSQLGITACTLALGAVTKPAVHDGLIPLLAGTGLPTVVADVAAFVLALIVVTFLHLVVGEMAPKSWAIAHPERSAILLAVPMRAFMTVFRPILLALNGMANWCLRRIGIEPVDEAHVGHDPQGLRQLVEHSARVGVLAVEESERLAGALELQSMVLGDLVRTGSRPTAVPADASVQDVRDAAVRSGHLRILVEDRSTAPDGVGYAGVVHVRDTLADPADAPIAPHVREVFTLAADTPVSRGLETMRQTRHQLALVTDDQGRARGVITLPDLLRTLFPDHGKRPRAAQRPSDAGQSVPTSA</sequence>
<keyword evidence="10" id="KW-1185">Reference proteome</keyword>
<dbReference type="InterPro" id="IPR002550">
    <property type="entry name" value="CNNM"/>
</dbReference>
<dbReference type="Pfam" id="PF00571">
    <property type="entry name" value="CBS"/>
    <property type="match status" value="1"/>
</dbReference>
<name>A0A4U6QF50_9ACTN</name>
<dbReference type="Proteomes" id="UP000306985">
    <property type="component" value="Unassembled WGS sequence"/>
</dbReference>
<feature type="domain" description="CNNM transmembrane" evidence="8">
    <location>
        <begin position="1"/>
        <end position="202"/>
    </location>
</feature>
<dbReference type="OrthoDB" id="110231at2"/>
<proteinExistence type="predicted"/>
<dbReference type="InterPro" id="IPR046342">
    <property type="entry name" value="CBS_dom_sf"/>
</dbReference>
<keyword evidence="4 6" id="KW-1133">Transmembrane helix</keyword>
<dbReference type="Gene3D" id="3.10.580.10">
    <property type="entry name" value="CBS-domain"/>
    <property type="match status" value="1"/>
</dbReference>
<gene>
    <name evidence="9" type="ORF">FDO65_14010</name>
</gene>
<dbReference type="SUPFAM" id="SSF54631">
    <property type="entry name" value="CBS-domain pair"/>
    <property type="match status" value="1"/>
</dbReference>
<dbReference type="RefSeq" id="WP_137450297.1">
    <property type="nucleotide sequence ID" value="NZ_SZZH01000003.1"/>
</dbReference>
<evidence type="ECO:0000256" key="6">
    <source>
        <dbReference type="SAM" id="Phobius"/>
    </source>
</evidence>
<evidence type="ECO:0000256" key="2">
    <source>
        <dbReference type="ARBA" id="ARBA00022475"/>
    </source>
</evidence>
<dbReference type="PANTHER" id="PTHR43099">
    <property type="entry name" value="UPF0053 PROTEIN YRKA"/>
    <property type="match status" value="1"/>
</dbReference>
<protein>
    <submittedName>
        <fullName evidence="9">HlyC/CorC family transporter</fullName>
    </submittedName>
</protein>